<dbReference type="RefSeq" id="WP_354638796.1">
    <property type="nucleotide sequence ID" value="NZ_CP159872.1"/>
</dbReference>
<dbReference type="SUPFAM" id="SSF55785">
    <property type="entry name" value="PYP-like sensor domain (PAS domain)"/>
    <property type="match status" value="1"/>
</dbReference>
<protein>
    <submittedName>
        <fullName evidence="9">SpoIIE family protein phosphatase</fullName>
    </submittedName>
</protein>
<dbReference type="PROSITE" id="PS50921">
    <property type="entry name" value="ANTAR"/>
    <property type="match status" value="1"/>
</dbReference>
<dbReference type="GO" id="GO:0003723">
    <property type="term" value="F:RNA binding"/>
    <property type="evidence" value="ECO:0007669"/>
    <property type="project" value="InterPro"/>
</dbReference>
<dbReference type="KEGG" id="kcm:ABWK59_07000"/>
<dbReference type="InterPro" id="IPR036388">
    <property type="entry name" value="WH-like_DNA-bd_sf"/>
</dbReference>
<dbReference type="Gene3D" id="3.30.450.40">
    <property type="match status" value="1"/>
</dbReference>
<dbReference type="Pfam" id="PF08447">
    <property type="entry name" value="PAS_3"/>
    <property type="match status" value="1"/>
</dbReference>
<evidence type="ECO:0000256" key="4">
    <source>
        <dbReference type="ARBA" id="ARBA00023015"/>
    </source>
</evidence>
<proteinExistence type="predicted"/>
<accession>A0AAU8JSD8</accession>
<dbReference type="SUPFAM" id="SSF55781">
    <property type="entry name" value="GAF domain-like"/>
    <property type="match status" value="1"/>
</dbReference>
<keyword evidence="3" id="KW-0378">Hydrolase</keyword>
<sequence length="791" mass="83011">MAEGPSGAAGPARAAGGTAGRARGHGTDGQPSPGELAAVERLRREVEELRARLGGRVVVDLATGMLAERLACSPADALDQLARLARESGVPLGEIAADVVGDAVAPPQEAEPGSPTGEPADPAEAYRAGGGGQAGPTDPAVGATARAVLDQTGAALGVTVVAIWEVRPGGVLQLAGHAGVPAGEAAAWRRVPPGVDTPAQLAARTGDELWPGPTPRLRPSVAIRSAGHRAALPARRSGRLLGVLELGWPEPPAVPPDRLRRQLRGLAEVCALTLDTPAGRFGAEPGERPEEEAAAALLDALLDPALLLEPVLDRRGGEPVDFRILRAGARFTDPAERPPHVLEGTTLVESYPAACAGGLLGLLLEVQAGGRVPAGEATLRLVLHPEEQPTEVRIGAARIGPLLLLSWRPEGAETRQAALLEAAQRLAGVGGFEEDLRTGAILWSRSLRELHGLRPDADPTPFVALAAHAHPDDRAVVRRLVRTVLRGRRPASAVFRLLRPDGPTRYTLAAAEPVLDRSGLLVAVRGAYQDVSSQHWTEIALAATRERLIDSEQETADRHRLALRLQRAILPPAPPPLTAAGLTAAVRYRPAAERERVGGDWYDVFVLPDGQAVLTVGDMAGHGVEAATGMVALRNALRGLATTGAGPGRLLGWLNAVTAQLPDPTTATAVCARYDPTRRELRWARAGHLPPVLLRDGRAEPLPLPHGILLGAQDDAVYEEVVLTLREGDVLLLYTDGLIERRDSGLDDSLEALLRVAGAPGPDLKAFLDRLLVGSPADTDDDTCLIAVRVE</sequence>
<dbReference type="InterPro" id="IPR052016">
    <property type="entry name" value="Bact_Sigma-Reg"/>
</dbReference>
<dbReference type="InterPro" id="IPR005561">
    <property type="entry name" value="ANTAR"/>
</dbReference>
<keyword evidence="1" id="KW-0808">Transferase</keyword>
<keyword evidence="4" id="KW-0805">Transcription regulation</keyword>
<evidence type="ECO:0000256" key="1">
    <source>
        <dbReference type="ARBA" id="ARBA00022679"/>
    </source>
</evidence>
<evidence type="ECO:0000259" key="7">
    <source>
        <dbReference type="PROSITE" id="PS50113"/>
    </source>
</evidence>
<dbReference type="AlphaFoldDB" id="A0AAU8JSD8"/>
<dbReference type="EMBL" id="CP159872">
    <property type="protein sequence ID" value="XCM78696.1"/>
    <property type="molecule type" value="Genomic_DNA"/>
</dbReference>
<feature type="compositionally biased region" description="Low complexity" evidence="6">
    <location>
        <begin position="1"/>
        <end position="16"/>
    </location>
</feature>
<dbReference type="InterPro" id="IPR011006">
    <property type="entry name" value="CheY-like_superfamily"/>
</dbReference>
<feature type="domain" description="PAC" evidence="7">
    <location>
        <begin position="491"/>
        <end position="543"/>
    </location>
</feature>
<organism evidence="9">
    <name type="scientific">Kitasatospora camelliae</name>
    <dbReference type="NCBI Taxonomy" id="3156397"/>
    <lineage>
        <taxon>Bacteria</taxon>
        <taxon>Bacillati</taxon>
        <taxon>Actinomycetota</taxon>
        <taxon>Actinomycetes</taxon>
        <taxon>Kitasatosporales</taxon>
        <taxon>Streptomycetaceae</taxon>
        <taxon>Kitasatospora</taxon>
    </lineage>
</organism>
<dbReference type="SUPFAM" id="SSF81606">
    <property type="entry name" value="PP2C-like"/>
    <property type="match status" value="1"/>
</dbReference>
<keyword evidence="5" id="KW-0804">Transcription</keyword>
<evidence type="ECO:0000256" key="3">
    <source>
        <dbReference type="ARBA" id="ARBA00022801"/>
    </source>
</evidence>
<feature type="region of interest" description="Disordered" evidence="6">
    <location>
        <begin position="1"/>
        <end position="36"/>
    </location>
</feature>
<reference evidence="9" key="1">
    <citation type="submission" date="2024-06" db="EMBL/GenBank/DDBJ databases">
        <title>The genome sequences of Kitasatospora sp. strain HUAS MG31.</title>
        <authorList>
            <person name="Mo P."/>
        </authorList>
    </citation>
    <scope>NUCLEOTIDE SEQUENCE</scope>
    <source>
        <strain evidence="9">HUAS MG31</strain>
    </source>
</reference>
<gene>
    <name evidence="9" type="ORF">ABWK59_07000</name>
</gene>
<feature type="domain" description="ANTAR" evidence="8">
    <location>
        <begin position="39"/>
        <end position="100"/>
    </location>
</feature>
<dbReference type="InterPro" id="IPR000014">
    <property type="entry name" value="PAS"/>
</dbReference>
<name>A0AAU8JSD8_9ACTN</name>
<dbReference type="Gene3D" id="2.10.70.100">
    <property type="match status" value="1"/>
</dbReference>
<dbReference type="Pfam" id="PF03861">
    <property type="entry name" value="ANTAR"/>
    <property type="match status" value="1"/>
</dbReference>
<dbReference type="Pfam" id="PF07228">
    <property type="entry name" value="SpoIIE"/>
    <property type="match status" value="1"/>
</dbReference>
<dbReference type="Gene3D" id="3.30.450.20">
    <property type="entry name" value="PAS domain"/>
    <property type="match status" value="1"/>
</dbReference>
<evidence type="ECO:0000256" key="6">
    <source>
        <dbReference type="SAM" id="MobiDB-lite"/>
    </source>
</evidence>
<dbReference type="InterPro" id="IPR013655">
    <property type="entry name" value="PAS_fold_3"/>
</dbReference>
<dbReference type="Gene3D" id="3.60.40.10">
    <property type="entry name" value="PPM-type phosphatase domain"/>
    <property type="match status" value="1"/>
</dbReference>
<dbReference type="Gene3D" id="1.10.10.10">
    <property type="entry name" value="Winged helix-like DNA-binding domain superfamily/Winged helix DNA-binding domain"/>
    <property type="match status" value="1"/>
</dbReference>
<dbReference type="InterPro" id="IPR029016">
    <property type="entry name" value="GAF-like_dom_sf"/>
</dbReference>
<dbReference type="GO" id="GO:0016791">
    <property type="term" value="F:phosphatase activity"/>
    <property type="evidence" value="ECO:0007669"/>
    <property type="project" value="TreeGrafter"/>
</dbReference>
<dbReference type="PROSITE" id="PS50113">
    <property type="entry name" value="PAC"/>
    <property type="match status" value="1"/>
</dbReference>
<evidence type="ECO:0000256" key="5">
    <source>
        <dbReference type="ARBA" id="ARBA00023163"/>
    </source>
</evidence>
<dbReference type="PANTHER" id="PTHR43156">
    <property type="entry name" value="STAGE II SPORULATION PROTEIN E-RELATED"/>
    <property type="match status" value="1"/>
</dbReference>
<dbReference type="SUPFAM" id="SSF52172">
    <property type="entry name" value="CheY-like"/>
    <property type="match status" value="1"/>
</dbReference>
<dbReference type="PANTHER" id="PTHR43156:SF2">
    <property type="entry name" value="STAGE II SPORULATION PROTEIN E"/>
    <property type="match status" value="1"/>
</dbReference>
<keyword evidence="2" id="KW-0418">Kinase</keyword>
<dbReference type="SMART" id="SM00331">
    <property type="entry name" value="PP2C_SIG"/>
    <property type="match status" value="1"/>
</dbReference>
<dbReference type="InterPro" id="IPR035965">
    <property type="entry name" value="PAS-like_dom_sf"/>
</dbReference>
<evidence type="ECO:0000259" key="8">
    <source>
        <dbReference type="PROSITE" id="PS50921"/>
    </source>
</evidence>
<dbReference type="InterPro" id="IPR001932">
    <property type="entry name" value="PPM-type_phosphatase-like_dom"/>
</dbReference>
<dbReference type="GO" id="GO:0016301">
    <property type="term" value="F:kinase activity"/>
    <property type="evidence" value="ECO:0007669"/>
    <property type="project" value="UniProtKB-KW"/>
</dbReference>
<dbReference type="SMART" id="SM01012">
    <property type="entry name" value="ANTAR"/>
    <property type="match status" value="1"/>
</dbReference>
<dbReference type="InterPro" id="IPR000700">
    <property type="entry name" value="PAS-assoc_C"/>
</dbReference>
<evidence type="ECO:0000313" key="9">
    <source>
        <dbReference type="EMBL" id="XCM78696.1"/>
    </source>
</evidence>
<dbReference type="InterPro" id="IPR003018">
    <property type="entry name" value="GAF"/>
</dbReference>
<dbReference type="InterPro" id="IPR036457">
    <property type="entry name" value="PPM-type-like_dom_sf"/>
</dbReference>
<dbReference type="Pfam" id="PF13185">
    <property type="entry name" value="GAF_2"/>
    <property type="match status" value="1"/>
</dbReference>
<feature type="region of interest" description="Disordered" evidence="6">
    <location>
        <begin position="105"/>
        <end position="139"/>
    </location>
</feature>
<dbReference type="CDD" id="cd00130">
    <property type="entry name" value="PAS"/>
    <property type="match status" value="1"/>
</dbReference>
<evidence type="ECO:0000256" key="2">
    <source>
        <dbReference type="ARBA" id="ARBA00022777"/>
    </source>
</evidence>